<feature type="non-terminal residue" evidence="2">
    <location>
        <position position="1"/>
    </location>
</feature>
<dbReference type="STRING" id="1141098.A0A1Y2DSZ4"/>
<dbReference type="InParanoid" id="A0A1Y2DSZ4"/>
<evidence type="ECO:0000256" key="1">
    <source>
        <dbReference type="SAM" id="MobiDB-lite"/>
    </source>
</evidence>
<dbReference type="OrthoDB" id="419770at2759"/>
<comment type="caution">
    <text evidence="2">The sequence shown here is derived from an EMBL/GenBank/DDBJ whole genome shotgun (WGS) entry which is preliminary data.</text>
</comment>
<evidence type="ECO:0000313" key="2">
    <source>
        <dbReference type="EMBL" id="ORY62274.1"/>
    </source>
</evidence>
<name>A0A1Y2DSZ4_9PEZI</name>
<dbReference type="RefSeq" id="XP_040714110.1">
    <property type="nucleotide sequence ID" value="XM_040854714.1"/>
</dbReference>
<feature type="region of interest" description="Disordered" evidence="1">
    <location>
        <begin position="338"/>
        <end position="385"/>
    </location>
</feature>
<feature type="region of interest" description="Disordered" evidence="1">
    <location>
        <begin position="289"/>
        <end position="324"/>
    </location>
</feature>
<dbReference type="AlphaFoldDB" id="A0A1Y2DSZ4"/>
<reference evidence="2 3" key="1">
    <citation type="submission" date="2016-07" db="EMBL/GenBank/DDBJ databases">
        <title>Pervasive Adenine N6-methylation of Active Genes in Fungi.</title>
        <authorList>
            <consortium name="DOE Joint Genome Institute"/>
            <person name="Mondo S.J."/>
            <person name="Dannebaum R.O."/>
            <person name="Kuo R.C."/>
            <person name="Labutti K."/>
            <person name="Haridas S."/>
            <person name="Kuo A."/>
            <person name="Salamov A."/>
            <person name="Ahrendt S.R."/>
            <person name="Lipzen A."/>
            <person name="Sullivan W."/>
            <person name="Andreopoulos W.B."/>
            <person name="Clum A."/>
            <person name="Lindquist E."/>
            <person name="Daum C."/>
            <person name="Ramamoorthy G.K."/>
            <person name="Gryganskyi A."/>
            <person name="Culley D."/>
            <person name="Magnuson J.K."/>
            <person name="James T.Y."/>
            <person name="O'Malley M.A."/>
            <person name="Stajich J.E."/>
            <person name="Spatafora J.W."/>
            <person name="Visel A."/>
            <person name="Grigoriev I.V."/>
        </authorList>
    </citation>
    <scope>NUCLEOTIDE SEQUENCE [LARGE SCALE GENOMIC DNA]</scope>
    <source>
        <strain evidence="2 3">CBS 129021</strain>
    </source>
</reference>
<feature type="compositionally biased region" description="Polar residues" evidence="1">
    <location>
        <begin position="248"/>
        <end position="259"/>
    </location>
</feature>
<dbReference type="Proteomes" id="UP000193689">
    <property type="component" value="Unassembled WGS sequence"/>
</dbReference>
<feature type="region of interest" description="Disordered" evidence="1">
    <location>
        <begin position="1"/>
        <end position="30"/>
    </location>
</feature>
<feature type="compositionally biased region" description="Basic and acidic residues" evidence="1">
    <location>
        <begin position="170"/>
        <end position="184"/>
    </location>
</feature>
<keyword evidence="3" id="KW-1185">Reference proteome</keyword>
<organism evidence="2 3">
    <name type="scientific">Pseudomassariella vexata</name>
    <dbReference type="NCBI Taxonomy" id="1141098"/>
    <lineage>
        <taxon>Eukaryota</taxon>
        <taxon>Fungi</taxon>
        <taxon>Dikarya</taxon>
        <taxon>Ascomycota</taxon>
        <taxon>Pezizomycotina</taxon>
        <taxon>Sordariomycetes</taxon>
        <taxon>Xylariomycetidae</taxon>
        <taxon>Amphisphaeriales</taxon>
        <taxon>Pseudomassariaceae</taxon>
        <taxon>Pseudomassariella</taxon>
    </lineage>
</organism>
<feature type="compositionally biased region" description="Polar residues" evidence="1">
    <location>
        <begin position="373"/>
        <end position="384"/>
    </location>
</feature>
<proteinExistence type="predicted"/>
<dbReference type="EMBL" id="MCFJ01000009">
    <property type="protein sequence ID" value="ORY62274.1"/>
    <property type="molecule type" value="Genomic_DNA"/>
</dbReference>
<feature type="compositionally biased region" description="Polar residues" evidence="1">
    <location>
        <begin position="314"/>
        <end position="324"/>
    </location>
</feature>
<feature type="compositionally biased region" description="Basic residues" evidence="1">
    <location>
        <begin position="21"/>
        <end position="30"/>
    </location>
</feature>
<sequence>PRTPEPSAPGDEAQQPSAPRPRLRLKRRNVSTHLNAPTQQFLASVAAADVPIPSVEEPSIADEDMIDTFPEIHLQDYDGMDMYQHLRARHFSPPKTPAVDLGSSLSTTKYPNWSIDSWSDSDMESSPEYESSRPSTAFSTQTSASLFSQYSHASDDGDCASPELNGGDFFKPDFRNDEEHIPREKTRRAPWTKAMNTHLWSTYLLYLQDPRVTPVRLGKSCIPPDGVCARVAREAKRSWKGAKAPTAGNKSGSCTPTAESSKPFVQWPHTCAATRAHLRELCKLKASSKSGRSAYMSQSPTPFNNAAHRRWNRRSTPARSPSVFSAQGMAMSLTLSTSEVMQPQGPLAQLSRSQPDPPPFPDLSPLAPDSETDASTLEDLSSSECPRLGSPFLAHSYGPSSSSSLAAGISMRRHSHTVGPRKLLKSPVRLTRSRSGTHSGTQKRRSIKGLEGQPRKRPSIVAALWGPSAEATDAGDNSRAGIVTEAQFSSTNSAAIDSLFIPRTATTMADPFISPGPEANDAAFLAPASQPARLGSPFSGSSSSHSFPNRLSQSTSFNLAALRRPFATIQQSTEASFETSPTRSTLASRLVYIDQRLKQFRNRESIGRRSQSPL</sequence>
<feature type="region of interest" description="Disordered" evidence="1">
    <location>
        <begin position="397"/>
        <end position="457"/>
    </location>
</feature>
<dbReference type="GeneID" id="63770926"/>
<accession>A0A1Y2DSZ4</accession>
<feature type="region of interest" description="Disordered" evidence="1">
    <location>
        <begin position="151"/>
        <end position="186"/>
    </location>
</feature>
<feature type="region of interest" description="Disordered" evidence="1">
    <location>
        <begin position="239"/>
        <end position="259"/>
    </location>
</feature>
<protein>
    <submittedName>
        <fullName evidence="2">Uncharacterized protein</fullName>
    </submittedName>
</protein>
<feature type="compositionally biased region" description="Polar residues" evidence="1">
    <location>
        <begin position="289"/>
        <end position="304"/>
    </location>
</feature>
<gene>
    <name evidence="2" type="ORF">BCR38DRAFT_316932</name>
</gene>
<feature type="non-terminal residue" evidence="2">
    <location>
        <position position="614"/>
    </location>
</feature>
<evidence type="ECO:0000313" key="3">
    <source>
        <dbReference type="Proteomes" id="UP000193689"/>
    </source>
</evidence>